<sequence length="355" mass="40794">MRVNVDREKNVQDSPDFQGRVLTPGIISASRSTDIPAFYAEWFVRRLREGYVRWRNPFNQQDFRIDLRAAGGIVFWTKNAKPLLPCLEEIHDRGYDFYFQFTVNDYEAEGYEPRVPPLAERIETFAALSRRWGPERVVWRYDPICLAEGLDADGVMERIRRVGDALAPYTRQLVFSFVDVGTYAKVQRNVKAQQEPLLREPSFDEQDRLAEMIADYAASRQLTPATCGERRSFARYGIDLNKCVDGDLFARICRPGNVKLQRHLGIRLDQHVLGVPQRLEPLLRKDLRKDRGQRAECGCVESKDIGMYNTCGHMCVYCYANTSVAVVEKNRTRHRLDADGIIPLPEKGETPDGEV</sequence>
<name>A0ABS0J2A2_9BACT</name>
<accession>A0ABS0J2A2</accession>
<dbReference type="Pfam" id="PF08902">
    <property type="entry name" value="DUF1848"/>
    <property type="match status" value="1"/>
</dbReference>
<evidence type="ECO:0000313" key="2">
    <source>
        <dbReference type="Proteomes" id="UP001194469"/>
    </source>
</evidence>
<comment type="caution">
    <text evidence="1">The sequence shown here is derived from an EMBL/GenBank/DDBJ whole genome shotgun (WGS) entry which is preliminary data.</text>
</comment>
<gene>
    <name evidence="1" type="ORF">FVW20_04665</name>
</gene>
<evidence type="ECO:0000313" key="1">
    <source>
        <dbReference type="EMBL" id="MBG3876335.1"/>
    </source>
</evidence>
<dbReference type="InterPro" id="IPR014998">
    <property type="entry name" value="DUF1848"/>
</dbReference>
<dbReference type="EMBL" id="VRYY01000103">
    <property type="protein sequence ID" value="MBG3876335.1"/>
    <property type="molecule type" value="Genomic_DNA"/>
</dbReference>
<reference evidence="1 2" key="1">
    <citation type="submission" date="2019-08" db="EMBL/GenBank/DDBJ databases">
        <authorList>
            <person name="Luo N."/>
        </authorList>
    </citation>
    <scope>NUCLEOTIDE SEQUENCE [LARGE SCALE GENOMIC DNA]</scope>
    <source>
        <strain evidence="1 2">NCIMB 9442</strain>
    </source>
</reference>
<protein>
    <submittedName>
        <fullName evidence="1">DUF1848 domain-containing protein</fullName>
    </submittedName>
</protein>
<dbReference type="Proteomes" id="UP001194469">
    <property type="component" value="Unassembled WGS sequence"/>
</dbReference>
<organism evidence="1 2">
    <name type="scientific">Nitratidesulfovibrio oxamicus</name>
    <dbReference type="NCBI Taxonomy" id="32016"/>
    <lineage>
        <taxon>Bacteria</taxon>
        <taxon>Pseudomonadati</taxon>
        <taxon>Thermodesulfobacteriota</taxon>
        <taxon>Desulfovibrionia</taxon>
        <taxon>Desulfovibrionales</taxon>
        <taxon>Desulfovibrionaceae</taxon>
        <taxon>Nitratidesulfovibrio</taxon>
    </lineage>
</organism>
<keyword evidence="2" id="KW-1185">Reference proteome</keyword>
<proteinExistence type="predicted"/>